<keyword evidence="3 7" id="KW-0813">Transport</keyword>
<evidence type="ECO:0000256" key="4">
    <source>
        <dbReference type="ARBA" id="ARBA00022753"/>
    </source>
</evidence>
<evidence type="ECO:0000313" key="11">
    <source>
        <dbReference type="EMBL" id="CDW87918.1"/>
    </source>
</evidence>
<reference evidence="11 12" key="1">
    <citation type="submission" date="2014-06" db="EMBL/GenBank/DDBJ databases">
        <authorList>
            <person name="Swart Estienne"/>
        </authorList>
    </citation>
    <scope>NUCLEOTIDE SEQUENCE [LARGE SCALE GENOMIC DNA]</scope>
    <source>
        <strain evidence="11 12">130c</strain>
    </source>
</reference>
<dbReference type="GO" id="GO:0015031">
    <property type="term" value="P:protein transport"/>
    <property type="evidence" value="ECO:0007669"/>
    <property type="project" value="UniProtKB-UniRule"/>
</dbReference>
<dbReference type="InterPro" id="IPR016135">
    <property type="entry name" value="UBQ-conjugating_enzyme/RWD"/>
</dbReference>
<dbReference type="Gene3D" id="3.10.110.10">
    <property type="entry name" value="Ubiquitin Conjugating Enzyme"/>
    <property type="match status" value="1"/>
</dbReference>
<dbReference type="Pfam" id="PF05743">
    <property type="entry name" value="UEV"/>
    <property type="match status" value="1"/>
</dbReference>
<dbReference type="InterPro" id="IPR017916">
    <property type="entry name" value="SB_dom"/>
</dbReference>
<dbReference type="InterPro" id="IPR008883">
    <property type="entry name" value="UEV_N"/>
</dbReference>
<dbReference type="InterPro" id="IPR052070">
    <property type="entry name" value="ESCRT-I_UEV_domain"/>
</dbReference>
<dbReference type="GO" id="GO:0008333">
    <property type="term" value="P:endosome to lysosome transport"/>
    <property type="evidence" value="ECO:0007669"/>
    <property type="project" value="TreeGrafter"/>
</dbReference>
<dbReference type="EMBL" id="CCKQ01016056">
    <property type="protein sequence ID" value="CDW87918.1"/>
    <property type="molecule type" value="Genomic_DNA"/>
</dbReference>
<dbReference type="Gene3D" id="6.10.140.820">
    <property type="match status" value="1"/>
</dbReference>
<dbReference type="InParanoid" id="A0A078B356"/>
<sequence length="334" mass="37573">MAILKFPGEIRQNFIVLKGAVQCQASPQPFNTFPLKIVIPQGFPFHPPRVFLDMQISIKLLQSKTYLGQMNAFKIPYLNSWTNSAQQKSNLVDLMGYIVGILTNDPPVEQGLNAAMMNNYGGSFPQQQVQPQPYQQQQQQQPYGQQNVAGQNYGAANYNFGGSQMTSQAEELLEKIDRYGGEYAANATQTLNKLIEAKVQLYENKRAIDDKLESLRQNSGMLEQNIAALNHHNQKLSQFVTEQGSSHEINEENINSYVYPSSAYSDKIIDLTAKESAFEDCLVALKKAYEKDQMNLQEFLKSIRQISNRQFKATLKRNKIVAALSNGMGQAVRS</sequence>
<evidence type="ECO:0000256" key="6">
    <source>
        <dbReference type="ARBA" id="ARBA00023054"/>
    </source>
</evidence>
<dbReference type="Pfam" id="PF09454">
    <property type="entry name" value="Vps23_core"/>
    <property type="match status" value="1"/>
</dbReference>
<feature type="compositionally biased region" description="Low complexity" evidence="9">
    <location>
        <begin position="125"/>
        <end position="146"/>
    </location>
</feature>
<organism evidence="11 12">
    <name type="scientific">Stylonychia lemnae</name>
    <name type="common">Ciliate</name>
    <dbReference type="NCBI Taxonomy" id="5949"/>
    <lineage>
        <taxon>Eukaryota</taxon>
        <taxon>Sar</taxon>
        <taxon>Alveolata</taxon>
        <taxon>Ciliophora</taxon>
        <taxon>Intramacronucleata</taxon>
        <taxon>Spirotrichea</taxon>
        <taxon>Stichotrichia</taxon>
        <taxon>Sporadotrichida</taxon>
        <taxon>Oxytrichidae</taxon>
        <taxon>Stylonychinae</taxon>
        <taxon>Stylonychia</taxon>
    </lineage>
</organism>
<evidence type="ECO:0000259" key="10">
    <source>
        <dbReference type="PROSITE" id="PS51312"/>
    </source>
</evidence>
<proteinExistence type="inferred from homology"/>
<evidence type="ECO:0000256" key="8">
    <source>
        <dbReference type="SAM" id="Coils"/>
    </source>
</evidence>
<evidence type="ECO:0000256" key="2">
    <source>
        <dbReference type="ARBA" id="ARBA00009594"/>
    </source>
</evidence>
<dbReference type="PANTHER" id="PTHR23306:SF3">
    <property type="entry name" value="TUMOR SUPPRESSOR PROTEIN 101"/>
    <property type="match status" value="1"/>
</dbReference>
<evidence type="ECO:0000256" key="5">
    <source>
        <dbReference type="ARBA" id="ARBA00022927"/>
    </source>
</evidence>
<feature type="coiled-coil region" evidence="8">
    <location>
        <begin position="184"/>
        <end position="232"/>
    </location>
</feature>
<evidence type="ECO:0000256" key="9">
    <source>
        <dbReference type="SAM" id="MobiDB-lite"/>
    </source>
</evidence>
<feature type="region of interest" description="Disordered" evidence="9">
    <location>
        <begin position="123"/>
        <end position="146"/>
    </location>
</feature>
<gene>
    <name evidence="11" type="primary">Contig16692.g17787</name>
    <name evidence="11" type="ORF">STYLEM_17033</name>
</gene>
<evidence type="ECO:0000256" key="1">
    <source>
        <dbReference type="ARBA" id="ARBA00004177"/>
    </source>
</evidence>
<evidence type="ECO:0000256" key="7">
    <source>
        <dbReference type="PROSITE-ProRule" id="PRU00644"/>
    </source>
</evidence>
<comment type="subcellular location">
    <subcellularLocation>
        <location evidence="1">Endosome</location>
    </subcellularLocation>
</comment>
<dbReference type="SUPFAM" id="SSF54495">
    <property type="entry name" value="UBC-like"/>
    <property type="match status" value="1"/>
</dbReference>
<dbReference type="CDD" id="cd11685">
    <property type="entry name" value="UEV_TSG101-like"/>
    <property type="match status" value="1"/>
</dbReference>
<comment type="similarity">
    <text evidence="2">Belongs to the ubiquitin-conjugating enzyme family. UEV subfamily.</text>
</comment>
<dbReference type="SUPFAM" id="SSF140111">
    <property type="entry name" value="Endosomal sorting complex assembly domain"/>
    <property type="match status" value="1"/>
</dbReference>
<dbReference type="Proteomes" id="UP000039865">
    <property type="component" value="Unassembled WGS sequence"/>
</dbReference>
<dbReference type="PROSITE" id="PS51312">
    <property type="entry name" value="SB"/>
    <property type="match status" value="1"/>
</dbReference>
<keyword evidence="6 8" id="KW-0175">Coiled coil</keyword>
<feature type="domain" description="SB" evidence="10">
    <location>
        <begin position="262"/>
        <end position="330"/>
    </location>
</feature>
<protein>
    <submittedName>
        <fullName evidence="11">Tumor susceptibility gene 101 protein</fullName>
    </submittedName>
</protein>
<name>A0A078B356_STYLE</name>
<keyword evidence="4" id="KW-0967">Endosome</keyword>
<keyword evidence="12" id="KW-1185">Reference proteome</keyword>
<evidence type="ECO:0000256" key="3">
    <source>
        <dbReference type="ARBA" id="ARBA00022448"/>
    </source>
</evidence>
<dbReference type="AlphaFoldDB" id="A0A078B356"/>
<accession>A0A078B356</accession>
<dbReference type="PANTHER" id="PTHR23306">
    <property type="entry name" value="TUMOR SUSCEPTIBILITY GENE 101 PROTEIN-RELATED"/>
    <property type="match status" value="1"/>
</dbReference>
<dbReference type="GO" id="GO:0043130">
    <property type="term" value="F:ubiquitin binding"/>
    <property type="evidence" value="ECO:0007669"/>
    <property type="project" value="TreeGrafter"/>
</dbReference>
<dbReference type="InterPro" id="IPR037202">
    <property type="entry name" value="ESCRT_assembly_dom"/>
</dbReference>
<evidence type="ECO:0000313" key="12">
    <source>
        <dbReference type="Proteomes" id="UP000039865"/>
    </source>
</evidence>
<dbReference type="OrthoDB" id="306304at2759"/>
<dbReference type="GO" id="GO:0000813">
    <property type="term" value="C:ESCRT I complex"/>
    <property type="evidence" value="ECO:0007669"/>
    <property type="project" value="TreeGrafter"/>
</dbReference>
<keyword evidence="5 7" id="KW-0653">Protein transport</keyword>